<comment type="similarity">
    <text evidence="8">Belongs to the MurJ/MviN family.</text>
</comment>
<name>A0ABW9F741_9FIRM</name>
<comment type="caution">
    <text evidence="10">The sequence shown here is derived from an EMBL/GenBank/DDBJ whole genome shotgun (WGS) entry which is preliminary data.</text>
</comment>
<proteinExistence type="inferred from homology"/>
<evidence type="ECO:0000313" key="10">
    <source>
        <dbReference type="EMBL" id="MFM1525220.1"/>
    </source>
</evidence>
<feature type="transmembrane region" description="Helical" evidence="9">
    <location>
        <begin position="261"/>
        <end position="282"/>
    </location>
</feature>
<dbReference type="Proteomes" id="UP001629536">
    <property type="component" value="Unassembled WGS sequence"/>
</dbReference>
<keyword evidence="6 9" id="KW-1133">Transmembrane helix</keyword>
<feature type="transmembrane region" description="Helical" evidence="9">
    <location>
        <begin position="376"/>
        <end position="398"/>
    </location>
</feature>
<feature type="transmembrane region" description="Helical" evidence="9">
    <location>
        <begin position="153"/>
        <end position="173"/>
    </location>
</feature>
<dbReference type="EMBL" id="JBFNFH010000014">
    <property type="protein sequence ID" value="MFM1525220.1"/>
    <property type="molecule type" value="Genomic_DNA"/>
</dbReference>
<feature type="transmembrane region" description="Helical" evidence="9">
    <location>
        <begin position="442"/>
        <end position="460"/>
    </location>
</feature>
<feature type="transmembrane region" description="Helical" evidence="9">
    <location>
        <begin position="342"/>
        <end position="364"/>
    </location>
</feature>
<feature type="transmembrane region" description="Helical" evidence="9">
    <location>
        <begin position="84"/>
        <end position="113"/>
    </location>
</feature>
<dbReference type="InterPro" id="IPR051050">
    <property type="entry name" value="Lipid_II_flippase_MurJ/MviN"/>
</dbReference>
<evidence type="ECO:0000256" key="3">
    <source>
        <dbReference type="ARBA" id="ARBA00022692"/>
    </source>
</evidence>
<accession>A0ABW9F741</accession>
<keyword evidence="2 8" id="KW-1003">Cell membrane</keyword>
<evidence type="ECO:0000256" key="2">
    <source>
        <dbReference type="ARBA" id="ARBA00022475"/>
    </source>
</evidence>
<reference evidence="10 11" key="1">
    <citation type="journal article" date="2024" name="Front. Microbiol.">
        <title>Pangenomic and biochemical analyses of Helcococcus ovis reveal widespread tetracycline resistance and a novel bacterial species, Helcococcus bovis.</title>
        <authorList>
            <person name="Cunha F."/>
            <person name="Zhai Y."/>
            <person name="Casaro S."/>
            <person name="Jones K.L."/>
            <person name="Hernandez M."/>
            <person name="Bisinotto R.S."/>
            <person name="Kariyawasam S."/>
            <person name="Brown M.B."/>
            <person name="Phillips A."/>
            <person name="Jeong K.C."/>
            <person name="Galvao K.N."/>
        </authorList>
    </citation>
    <scope>NUCLEOTIDE SEQUENCE [LARGE SCALE GENOMIC DNA]</scope>
    <source>
        <strain evidence="10 11">KG197</strain>
    </source>
</reference>
<gene>
    <name evidence="10" type="primary">murJ</name>
    <name evidence="10" type="ORF">ABGF40_05975</name>
</gene>
<evidence type="ECO:0000256" key="8">
    <source>
        <dbReference type="PIRNR" id="PIRNR002869"/>
    </source>
</evidence>
<dbReference type="CDD" id="cd13123">
    <property type="entry name" value="MATE_MurJ_like"/>
    <property type="match status" value="1"/>
</dbReference>
<comment type="function">
    <text evidence="8">Involved in peptidoglycan biosynthesis. Transports lipid-linked peptidoglycan precursors from the inner to the outer leaflet of the cytoplasmic membrane.</text>
</comment>
<evidence type="ECO:0000256" key="4">
    <source>
        <dbReference type="ARBA" id="ARBA00022960"/>
    </source>
</evidence>
<evidence type="ECO:0000256" key="9">
    <source>
        <dbReference type="SAM" id="Phobius"/>
    </source>
</evidence>
<keyword evidence="5 8" id="KW-0573">Peptidoglycan synthesis</keyword>
<organism evidence="10 11">
    <name type="scientific">Helcococcus bovis</name>
    <dbReference type="NCBI Taxonomy" id="3153252"/>
    <lineage>
        <taxon>Bacteria</taxon>
        <taxon>Bacillati</taxon>
        <taxon>Bacillota</taxon>
        <taxon>Tissierellia</taxon>
        <taxon>Tissierellales</taxon>
        <taxon>Peptoniphilaceae</taxon>
        <taxon>Helcococcus</taxon>
    </lineage>
</organism>
<dbReference type="PANTHER" id="PTHR47019:SF1">
    <property type="entry name" value="LIPID II FLIPPASE MURJ"/>
    <property type="match status" value="1"/>
</dbReference>
<evidence type="ECO:0000313" key="11">
    <source>
        <dbReference type="Proteomes" id="UP001629536"/>
    </source>
</evidence>
<dbReference type="PRINTS" id="PR01806">
    <property type="entry name" value="VIRFACTRMVIN"/>
</dbReference>
<dbReference type="RefSeq" id="WP_408126721.1">
    <property type="nucleotide sequence ID" value="NZ_JBFNFH010000014.1"/>
</dbReference>
<sequence>MRRTTIFLMIITLLSKLTGLIREQAFAYFLGTSNIMDAYSTASTIPFILFGSILTSLVAGYIPIYTEIKTKHGENKAKLFTSNLLNIIMLISTVFIAIIILIAPILVSIFAPAYAGEKREISIQFTRIFAFSLYPTMISAIFIAFLQMKNRFIISETPGIIMNFFHVITLIISVKLKNYYIIAYGILITEFLKYFLFPSAIKSEYYSHKIVLDFKDKYIYKLIKFAIPLLISISAMDLLTITDQSLASIIMPTGGVSSIKYGNLIYQLISGVIIVSITTSIYPSMSKLASENRIKEMKKTMMSGLTAAYILIIPSMIGIMILSKPLVKILLERGVFNQNSTAIISGVLFFYTPTILGFSIKQIINRGFYSLQNTKIPIYATLIQVSLNITLDVILSYFWGLNGLAIATAIASISAASYEIYSFRKHYGSIEFMQFLHKITKIAIISYIMGIFTLLIYNLLQTTSYILALISSIIISIFVFMILIIFARIPEVMNLVNKLYHRFIKQKVKKND</sequence>
<feature type="transmembrane region" description="Helical" evidence="9">
    <location>
        <begin position="218"/>
        <end position="241"/>
    </location>
</feature>
<dbReference type="Pfam" id="PF03023">
    <property type="entry name" value="MurJ"/>
    <property type="match status" value="1"/>
</dbReference>
<protein>
    <recommendedName>
        <fullName evidence="8">Lipid II flippase</fullName>
    </recommendedName>
</protein>
<dbReference type="PIRSF" id="PIRSF002869">
    <property type="entry name" value="MviN"/>
    <property type="match status" value="1"/>
</dbReference>
<feature type="transmembrane region" description="Helical" evidence="9">
    <location>
        <begin position="43"/>
        <end position="64"/>
    </location>
</feature>
<keyword evidence="7 8" id="KW-0472">Membrane</keyword>
<feature type="transmembrane region" description="Helical" evidence="9">
    <location>
        <begin position="179"/>
        <end position="197"/>
    </location>
</feature>
<comment type="subcellular location">
    <subcellularLocation>
        <location evidence="1">Cell membrane</location>
        <topology evidence="1">Multi-pass membrane protein</topology>
    </subcellularLocation>
</comment>
<keyword evidence="3 9" id="KW-0812">Transmembrane</keyword>
<keyword evidence="8" id="KW-0961">Cell wall biogenesis/degradation</keyword>
<keyword evidence="8" id="KW-0813">Transport</keyword>
<evidence type="ECO:0000256" key="7">
    <source>
        <dbReference type="ARBA" id="ARBA00023136"/>
    </source>
</evidence>
<feature type="transmembrane region" description="Helical" evidence="9">
    <location>
        <begin position="466"/>
        <end position="489"/>
    </location>
</feature>
<feature type="transmembrane region" description="Helical" evidence="9">
    <location>
        <begin position="303"/>
        <end position="322"/>
    </location>
</feature>
<keyword evidence="4 8" id="KW-0133">Cell shape</keyword>
<feature type="transmembrane region" description="Helical" evidence="9">
    <location>
        <begin position="404"/>
        <end position="421"/>
    </location>
</feature>
<evidence type="ECO:0000256" key="1">
    <source>
        <dbReference type="ARBA" id="ARBA00004651"/>
    </source>
</evidence>
<feature type="transmembrane region" description="Helical" evidence="9">
    <location>
        <begin position="125"/>
        <end position="146"/>
    </location>
</feature>
<evidence type="ECO:0000256" key="6">
    <source>
        <dbReference type="ARBA" id="ARBA00022989"/>
    </source>
</evidence>
<dbReference type="InterPro" id="IPR004268">
    <property type="entry name" value="MurJ"/>
</dbReference>
<evidence type="ECO:0000256" key="5">
    <source>
        <dbReference type="ARBA" id="ARBA00022984"/>
    </source>
</evidence>
<dbReference type="PANTHER" id="PTHR47019">
    <property type="entry name" value="LIPID II FLIPPASE MURJ"/>
    <property type="match status" value="1"/>
</dbReference>
<keyword evidence="11" id="KW-1185">Reference proteome</keyword>
<dbReference type="NCBIfam" id="TIGR01695">
    <property type="entry name" value="murJ_mviN"/>
    <property type="match status" value="1"/>
</dbReference>